<comment type="similarity">
    <text evidence="1 2">Belongs to the DegT/DnrJ/EryC1 family.</text>
</comment>
<evidence type="ECO:0000313" key="4">
    <source>
        <dbReference type="Proteomes" id="UP000464577"/>
    </source>
</evidence>
<reference evidence="3 4" key="1">
    <citation type="submission" date="2019-11" db="EMBL/GenBank/DDBJ databases">
        <title>Spirosoma endbachense sp. nov., isolated from a natural salt meadow.</title>
        <authorList>
            <person name="Rojas J."/>
            <person name="Ambika Manirajan B."/>
            <person name="Ratering S."/>
            <person name="Suarez C."/>
            <person name="Geissler-Plaum R."/>
            <person name="Schnell S."/>
        </authorList>
    </citation>
    <scope>NUCLEOTIDE SEQUENCE [LARGE SCALE GENOMIC DNA]</scope>
    <source>
        <strain evidence="3 4">I-24</strain>
    </source>
</reference>
<dbReference type="InterPro" id="IPR015421">
    <property type="entry name" value="PyrdxlP-dep_Trfase_major"/>
</dbReference>
<evidence type="ECO:0008006" key="5">
    <source>
        <dbReference type="Google" id="ProtNLM"/>
    </source>
</evidence>
<dbReference type="Proteomes" id="UP000464577">
    <property type="component" value="Chromosome"/>
</dbReference>
<organism evidence="3 4">
    <name type="scientific">Spirosoma endbachense</name>
    <dbReference type="NCBI Taxonomy" id="2666025"/>
    <lineage>
        <taxon>Bacteria</taxon>
        <taxon>Pseudomonadati</taxon>
        <taxon>Bacteroidota</taxon>
        <taxon>Cytophagia</taxon>
        <taxon>Cytophagales</taxon>
        <taxon>Cytophagaceae</taxon>
        <taxon>Spirosoma</taxon>
    </lineage>
</organism>
<dbReference type="InterPro" id="IPR015424">
    <property type="entry name" value="PyrdxlP-dep_Trfase"/>
</dbReference>
<dbReference type="GO" id="GO:0008483">
    <property type="term" value="F:transaminase activity"/>
    <property type="evidence" value="ECO:0007669"/>
    <property type="project" value="TreeGrafter"/>
</dbReference>
<dbReference type="GO" id="GO:0030170">
    <property type="term" value="F:pyridoxal phosphate binding"/>
    <property type="evidence" value="ECO:0007669"/>
    <property type="project" value="TreeGrafter"/>
</dbReference>
<dbReference type="GO" id="GO:0000271">
    <property type="term" value="P:polysaccharide biosynthetic process"/>
    <property type="evidence" value="ECO:0007669"/>
    <property type="project" value="TreeGrafter"/>
</dbReference>
<evidence type="ECO:0000313" key="3">
    <source>
        <dbReference type="EMBL" id="QHV96956.1"/>
    </source>
</evidence>
<dbReference type="EMBL" id="CP045997">
    <property type="protein sequence ID" value="QHV96956.1"/>
    <property type="molecule type" value="Genomic_DNA"/>
</dbReference>
<evidence type="ECO:0000256" key="1">
    <source>
        <dbReference type="ARBA" id="ARBA00037999"/>
    </source>
</evidence>
<proteinExistence type="inferred from homology"/>
<evidence type="ECO:0000256" key="2">
    <source>
        <dbReference type="RuleBase" id="RU004508"/>
    </source>
</evidence>
<accession>A0A6P1VZX2</accession>
<dbReference type="KEGG" id="senf:GJR95_18945"/>
<gene>
    <name evidence="3" type="ORF">GJR95_18945</name>
</gene>
<dbReference type="Gene3D" id="3.40.640.10">
    <property type="entry name" value="Type I PLP-dependent aspartate aminotransferase-like (Major domain)"/>
    <property type="match status" value="1"/>
</dbReference>
<dbReference type="Gene3D" id="3.90.1150.10">
    <property type="entry name" value="Aspartate Aminotransferase, domain 1"/>
    <property type="match status" value="1"/>
</dbReference>
<protein>
    <recommendedName>
        <fullName evidence="5">DegT/DnrJ/EryC1/StrS aminotransferase family protein</fullName>
    </recommendedName>
</protein>
<dbReference type="AlphaFoldDB" id="A0A6P1VZX2"/>
<keyword evidence="2" id="KW-0663">Pyridoxal phosphate</keyword>
<dbReference type="Pfam" id="PF01041">
    <property type="entry name" value="DegT_DnrJ_EryC1"/>
    <property type="match status" value="2"/>
</dbReference>
<dbReference type="SUPFAM" id="SSF53383">
    <property type="entry name" value="PLP-dependent transferases"/>
    <property type="match status" value="1"/>
</dbReference>
<keyword evidence="4" id="KW-1185">Reference proteome</keyword>
<dbReference type="PANTHER" id="PTHR30244:SF34">
    <property type="entry name" value="DTDP-4-AMINO-4,6-DIDEOXYGALACTOSE TRANSAMINASE"/>
    <property type="match status" value="1"/>
</dbReference>
<dbReference type="InterPro" id="IPR000653">
    <property type="entry name" value="DegT/StrS_aminotransferase"/>
</dbReference>
<dbReference type="PANTHER" id="PTHR30244">
    <property type="entry name" value="TRANSAMINASE"/>
    <property type="match status" value="1"/>
</dbReference>
<dbReference type="InterPro" id="IPR015422">
    <property type="entry name" value="PyrdxlP-dep_Trfase_small"/>
</dbReference>
<sequence>MVAVRQTMIPRFNYSYSLRDTWDCITGQLFNKKPNASYLNDLFPGADIYFVDSARVGIKYALLAFDLKPGAQIGIQPYTCSSVLAAIAAANCKPVFIDINEQLSLDYDDLQRKLPGLDALIVTHTFGIPAHITQIKQLSGQLPVIEDCAHAFHSRYEGVHVGNFFDAAVFSFGNGKFPSVGSGGLLVINRKKSSERVGAVLGKLKSSGLIRELTFAGRRFINALIHTRVGESMLYYLLNENFLSSKSQQLSGYPTHERQPYRSVGYAMQRQFTELKSMSIKQRENARYLIDGHNRHYKMLANVDDTGNSFAVVLLSQRRNELYSFLRKKGVGAGKHFQHAKSWAMQFGYQQGECPNFEQIVGEVLTIPCHYGLIQSDLRKIDQHLTDFAQTNKSML</sequence>
<name>A0A6P1VZX2_9BACT</name>